<protein>
    <submittedName>
        <fullName evidence="1">Uncharacterized protein</fullName>
    </submittedName>
</protein>
<evidence type="ECO:0000313" key="1">
    <source>
        <dbReference type="EMBL" id="KAL0572028.1"/>
    </source>
</evidence>
<accession>A0ABR3F9T5</accession>
<name>A0ABR3F9T5_9AGAR</name>
<sequence>MGRKASTGLNSYYNSESVWAALKVVELAGDILDTNMQERALEPLNGMAPLNGPRIVSDLTIGGRRSHHISYYNRHEVKEVLECMKACKDDEPTKYFQERRVYLGKLKEYVEPCDTLMAGDYQRQMVDANTMC</sequence>
<evidence type="ECO:0000313" key="2">
    <source>
        <dbReference type="Proteomes" id="UP001465976"/>
    </source>
</evidence>
<dbReference type="Proteomes" id="UP001465976">
    <property type="component" value="Unassembled WGS sequence"/>
</dbReference>
<dbReference type="EMBL" id="JBAHYK010000683">
    <property type="protein sequence ID" value="KAL0572028.1"/>
    <property type="molecule type" value="Genomic_DNA"/>
</dbReference>
<comment type="caution">
    <text evidence="1">The sequence shown here is derived from an EMBL/GenBank/DDBJ whole genome shotgun (WGS) entry which is preliminary data.</text>
</comment>
<organism evidence="1 2">
    <name type="scientific">Marasmius crinis-equi</name>
    <dbReference type="NCBI Taxonomy" id="585013"/>
    <lineage>
        <taxon>Eukaryota</taxon>
        <taxon>Fungi</taxon>
        <taxon>Dikarya</taxon>
        <taxon>Basidiomycota</taxon>
        <taxon>Agaricomycotina</taxon>
        <taxon>Agaricomycetes</taxon>
        <taxon>Agaricomycetidae</taxon>
        <taxon>Agaricales</taxon>
        <taxon>Marasmiineae</taxon>
        <taxon>Marasmiaceae</taxon>
        <taxon>Marasmius</taxon>
    </lineage>
</organism>
<reference evidence="1 2" key="1">
    <citation type="submission" date="2024-02" db="EMBL/GenBank/DDBJ databases">
        <title>A draft genome for the cacao thread blight pathogen Marasmius crinis-equi.</title>
        <authorList>
            <person name="Cohen S.P."/>
            <person name="Baruah I.K."/>
            <person name="Amoako-Attah I."/>
            <person name="Bukari Y."/>
            <person name="Meinhardt L.W."/>
            <person name="Bailey B.A."/>
        </authorList>
    </citation>
    <scope>NUCLEOTIDE SEQUENCE [LARGE SCALE GENOMIC DNA]</scope>
    <source>
        <strain evidence="1 2">GH-76</strain>
    </source>
</reference>
<proteinExistence type="predicted"/>
<gene>
    <name evidence="1" type="ORF">V5O48_009935</name>
</gene>
<keyword evidence="2" id="KW-1185">Reference proteome</keyword>